<evidence type="ECO:0000313" key="3">
    <source>
        <dbReference type="Proteomes" id="UP000054632"/>
    </source>
</evidence>
<sequence length="462" mass="49508">MYTVIVNPGDVSVADGERAEGADVNDIPRKSRRHHHLQKNKRVTARALGRCVVPPTVSGAKDQAPDMSTNAAECTLPGPRHNSTRGWRGKSSARTDQERGKVALGTDRVEGVHHPEGGAVTSPGKILGQPDFDLTFLIDVNSSEDVVRAVLSQQGRQNPLAGDVSTSLRYPALLTLSARQQQRQIADALSHRTCKQCGLEGSFAEVPVGAVQLDAAKPIKQWQENNKELQQIHECSTQKTWPQVASEGDHIPEMEDHGCERDTAAAGHPETEYPGDPGRCPQPAVRGPLWRGKDAGKVTSLILLAPATGRRRGLVLGVPDVCGMSGPDIEAPGTHATSVGRIPFPTGGHGHSGPLEETQNGNRYILVAETSDSSRTTEAVPWLAAGRGSAAETTGKEENPETHMDVQLRPMLNHGKKFPLPHSSKDTAGENRGWLPATDPHDLTSRCLTSRPSACRSVIAGH</sequence>
<protein>
    <submittedName>
        <fullName evidence="2">Uncharacterized protein</fullName>
    </submittedName>
</protein>
<feature type="region of interest" description="Disordered" evidence="1">
    <location>
        <begin position="56"/>
        <end position="102"/>
    </location>
</feature>
<organism evidence="2 3">
    <name type="scientific">Trichinella pseudospiralis</name>
    <name type="common">Parasitic roundworm</name>
    <dbReference type="NCBI Taxonomy" id="6337"/>
    <lineage>
        <taxon>Eukaryota</taxon>
        <taxon>Metazoa</taxon>
        <taxon>Ecdysozoa</taxon>
        <taxon>Nematoda</taxon>
        <taxon>Enoplea</taxon>
        <taxon>Dorylaimia</taxon>
        <taxon>Trichinellida</taxon>
        <taxon>Trichinellidae</taxon>
        <taxon>Trichinella</taxon>
    </lineage>
</organism>
<feature type="compositionally biased region" description="Basic and acidic residues" evidence="1">
    <location>
        <begin position="93"/>
        <end position="102"/>
    </location>
</feature>
<dbReference type="Proteomes" id="UP000054632">
    <property type="component" value="Unassembled WGS sequence"/>
</dbReference>
<gene>
    <name evidence="2" type="ORF">T4A_8100</name>
</gene>
<reference evidence="2 3" key="1">
    <citation type="submission" date="2015-01" db="EMBL/GenBank/DDBJ databases">
        <title>Evolution of Trichinella species and genotypes.</title>
        <authorList>
            <person name="Korhonen P.K."/>
            <person name="Edoardo P."/>
            <person name="Giuseppe L.R."/>
            <person name="Gasser R.B."/>
        </authorList>
    </citation>
    <scope>NUCLEOTIDE SEQUENCE [LARGE SCALE GENOMIC DNA]</scope>
    <source>
        <strain evidence="2">ISS13</strain>
    </source>
</reference>
<dbReference type="AlphaFoldDB" id="A0A0V1ESJ4"/>
<dbReference type="EMBL" id="JYDR01000014">
    <property type="protein sequence ID" value="KRY75987.1"/>
    <property type="molecule type" value="Genomic_DNA"/>
</dbReference>
<evidence type="ECO:0000256" key="1">
    <source>
        <dbReference type="SAM" id="MobiDB-lite"/>
    </source>
</evidence>
<comment type="caution">
    <text evidence="2">The sequence shown here is derived from an EMBL/GenBank/DDBJ whole genome shotgun (WGS) entry which is preliminary data.</text>
</comment>
<name>A0A0V1ESJ4_TRIPS</name>
<proteinExistence type="predicted"/>
<accession>A0A0V1ESJ4</accession>
<evidence type="ECO:0000313" key="2">
    <source>
        <dbReference type="EMBL" id="KRY75987.1"/>
    </source>
</evidence>